<dbReference type="InterPro" id="IPR015422">
    <property type="entry name" value="PyrdxlP-dep_Trfase_small"/>
</dbReference>
<reference evidence="4" key="1">
    <citation type="submission" date="2020-10" db="EMBL/GenBank/DDBJ databases">
        <authorList>
            <person name="Gilroy R."/>
        </authorList>
    </citation>
    <scope>NUCLEOTIDE SEQUENCE</scope>
    <source>
        <strain evidence="4">9366</strain>
    </source>
</reference>
<evidence type="ECO:0000256" key="1">
    <source>
        <dbReference type="ARBA" id="ARBA00001933"/>
    </source>
</evidence>
<evidence type="ECO:0000313" key="4">
    <source>
        <dbReference type="EMBL" id="HIU62492.1"/>
    </source>
</evidence>
<comment type="cofactor">
    <cofactor evidence="1">
        <name>pyridoxal 5'-phosphate</name>
        <dbReference type="ChEBI" id="CHEBI:597326"/>
    </cofactor>
</comment>
<dbReference type="EMBL" id="DVNJ01000006">
    <property type="protein sequence ID" value="HIU62492.1"/>
    <property type="molecule type" value="Genomic_DNA"/>
</dbReference>
<name>A0A9D1MLI5_9FIRM</name>
<dbReference type="PANTHER" id="PTHR43713">
    <property type="entry name" value="GLUTAMATE-1-SEMIALDEHYDE 2,1-AMINOMUTASE"/>
    <property type="match status" value="1"/>
</dbReference>
<sequence>MSDIKNYSLSEIAPGRDFSHYGVSRWASAKDINNKLKELTDQNVFCISDEEYKKICAEYYDVKCAGSKKITGEAKKYIPGGVQHNLAFNKPFPMCMVKAEGAYLYDIDGNKYTDFLQAGGPTILGSNFPEVQEKAIELIKDCGPVTGLFHEAELLIAKEINKHMPNIEMFRMLGSGTESVMAAIRVARCATHKKRVIKVGGAYHGWSDQMVYGLKIPGTRQFLESFGIPNKCFALVDEVQPNNLEMLEDYLKANQMKGGTACVIVEPVGPESGTRPVDWNYNKGVEMLCRKYGALFIFDEVVTGFRVGLGGAQGLFDVHPDLTIFGKIVAGGYPAAGGVGGKKEYVSCMAAGVASGMKRAYVGGTLAANPLSALAGYSAIQCIAKYDACAKAGKAGDRLTDGLVKLCNEYKLPYVAYNQGSIVHLECTGAMSYDFSAKCLLKSLLPILKKQDMIYVRKEAMEMMGAAYMSHGIVTLAGSRLYTSMADTDEVIDEALNKFEDVFRLIVERKQPMEVYVEKYKKEHGKDKEGKAKKKADKKAAIAQRKADGKAAAAKATKDLQELKEKMRSAKC</sequence>
<evidence type="ECO:0000256" key="3">
    <source>
        <dbReference type="SAM" id="MobiDB-lite"/>
    </source>
</evidence>
<protein>
    <submittedName>
        <fullName evidence="4">Aminotransferase class III-fold pyridoxal phosphate-dependent enzyme</fullName>
    </submittedName>
</protein>
<proteinExistence type="predicted"/>
<dbReference type="GO" id="GO:0030170">
    <property type="term" value="F:pyridoxal phosphate binding"/>
    <property type="evidence" value="ECO:0007669"/>
    <property type="project" value="InterPro"/>
</dbReference>
<accession>A0A9D1MLI5</accession>
<reference evidence="4" key="2">
    <citation type="journal article" date="2021" name="PeerJ">
        <title>Extensive microbial diversity within the chicken gut microbiome revealed by metagenomics and culture.</title>
        <authorList>
            <person name="Gilroy R."/>
            <person name="Ravi A."/>
            <person name="Getino M."/>
            <person name="Pursley I."/>
            <person name="Horton D.L."/>
            <person name="Alikhan N.F."/>
            <person name="Baker D."/>
            <person name="Gharbi K."/>
            <person name="Hall N."/>
            <person name="Watson M."/>
            <person name="Adriaenssens E.M."/>
            <person name="Foster-Nyarko E."/>
            <person name="Jarju S."/>
            <person name="Secka A."/>
            <person name="Antonio M."/>
            <person name="Oren A."/>
            <person name="Chaudhuri R.R."/>
            <person name="La Ragione R."/>
            <person name="Hildebrand F."/>
            <person name="Pallen M.J."/>
        </authorList>
    </citation>
    <scope>NUCLEOTIDE SEQUENCE</scope>
    <source>
        <strain evidence="4">9366</strain>
    </source>
</reference>
<keyword evidence="4" id="KW-0032">Aminotransferase</keyword>
<dbReference type="InterPro" id="IPR005814">
    <property type="entry name" value="Aminotrans_3"/>
</dbReference>
<keyword evidence="4" id="KW-0808">Transferase</keyword>
<comment type="caution">
    <text evidence="4">The sequence shown here is derived from an EMBL/GenBank/DDBJ whole genome shotgun (WGS) entry which is preliminary data.</text>
</comment>
<dbReference type="InterPro" id="IPR015424">
    <property type="entry name" value="PyrdxlP-dep_Trfase"/>
</dbReference>
<dbReference type="Pfam" id="PF00202">
    <property type="entry name" value="Aminotran_3"/>
    <property type="match status" value="1"/>
</dbReference>
<dbReference type="AlphaFoldDB" id="A0A9D1MLI5"/>
<dbReference type="Gene3D" id="3.90.1150.10">
    <property type="entry name" value="Aspartate Aminotransferase, domain 1"/>
    <property type="match status" value="1"/>
</dbReference>
<dbReference type="PROSITE" id="PS00600">
    <property type="entry name" value="AA_TRANSFER_CLASS_3"/>
    <property type="match status" value="1"/>
</dbReference>
<evidence type="ECO:0000313" key="5">
    <source>
        <dbReference type="Proteomes" id="UP000824145"/>
    </source>
</evidence>
<dbReference type="InterPro" id="IPR015421">
    <property type="entry name" value="PyrdxlP-dep_Trfase_major"/>
</dbReference>
<dbReference type="InterPro" id="IPR049704">
    <property type="entry name" value="Aminotrans_3_PPA_site"/>
</dbReference>
<dbReference type="PANTHER" id="PTHR43713:SF3">
    <property type="entry name" value="GLUTAMATE-1-SEMIALDEHYDE 2,1-AMINOMUTASE 1, CHLOROPLASTIC-RELATED"/>
    <property type="match status" value="1"/>
</dbReference>
<gene>
    <name evidence="4" type="ORF">IAB07_01815</name>
</gene>
<evidence type="ECO:0000256" key="2">
    <source>
        <dbReference type="ARBA" id="ARBA00022898"/>
    </source>
</evidence>
<organism evidence="4 5">
    <name type="scientific">Candidatus Caccalectryoclostridium excrementigallinarum</name>
    <dbReference type="NCBI Taxonomy" id="2840710"/>
    <lineage>
        <taxon>Bacteria</taxon>
        <taxon>Bacillati</taxon>
        <taxon>Bacillota</taxon>
        <taxon>Clostridia</taxon>
        <taxon>Christensenellales</taxon>
        <taxon>Christensenellaceae</taxon>
        <taxon>Christensenellaceae incertae sedis</taxon>
        <taxon>Candidatus Caccalectryoclostridium</taxon>
    </lineage>
</organism>
<dbReference type="Gene3D" id="3.40.640.10">
    <property type="entry name" value="Type I PLP-dependent aspartate aminotransferase-like (Major domain)"/>
    <property type="match status" value="1"/>
</dbReference>
<feature type="region of interest" description="Disordered" evidence="3">
    <location>
        <begin position="522"/>
        <end position="555"/>
    </location>
</feature>
<dbReference type="GO" id="GO:0008483">
    <property type="term" value="F:transaminase activity"/>
    <property type="evidence" value="ECO:0007669"/>
    <property type="project" value="UniProtKB-KW"/>
</dbReference>
<dbReference type="SUPFAM" id="SSF53383">
    <property type="entry name" value="PLP-dependent transferases"/>
    <property type="match status" value="1"/>
</dbReference>
<dbReference type="Proteomes" id="UP000824145">
    <property type="component" value="Unassembled WGS sequence"/>
</dbReference>
<keyword evidence="2" id="KW-0663">Pyridoxal phosphate</keyword>